<organism evidence="2">
    <name type="scientific">Phytophthora nicotianae</name>
    <name type="common">Potato buckeye rot agent</name>
    <name type="synonym">Phytophthora parasitica</name>
    <dbReference type="NCBI Taxonomy" id="4792"/>
    <lineage>
        <taxon>Eukaryota</taxon>
        <taxon>Sar</taxon>
        <taxon>Stramenopiles</taxon>
        <taxon>Oomycota</taxon>
        <taxon>Peronosporomycetes</taxon>
        <taxon>Peronosporales</taxon>
        <taxon>Peronosporaceae</taxon>
        <taxon>Phytophthora</taxon>
    </lineage>
</organism>
<dbReference type="EMBL" id="KI687261">
    <property type="protein sequence ID" value="ETK82223.1"/>
    <property type="molecule type" value="Genomic_DNA"/>
</dbReference>
<sequence>MPKEPGRRGRTCPHLLAEKCQYLRVQSGANCQNKRRPASFLQQPSRPPKRSAAKAVPLTHEDEEVSCQGAGGGAEMYSDCATRLKAQGHEKRVACAGASLHGKCSAQDSWAQKDGETAELS</sequence>
<dbReference type="AlphaFoldDB" id="W2GGP2"/>
<protein>
    <submittedName>
        <fullName evidence="2">Uncharacterized protein</fullName>
    </submittedName>
</protein>
<dbReference type="Proteomes" id="UP000053236">
    <property type="component" value="Unassembled WGS sequence"/>
</dbReference>
<feature type="compositionally biased region" description="Basic and acidic residues" evidence="1">
    <location>
        <begin position="111"/>
        <end position="121"/>
    </location>
</feature>
<accession>W2GGP2</accession>
<gene>
    <name evidence="2" type="ORF">L915_12358</name>
</gene>
<feature type="region of interest" description="Disordered" evidence="1">
    <location>
        <begin position="33"/>
        <end position="63"/>
    </location>
</feature>
<name>W2GGP2_PHYNI</name>
<feature type="region of interest" description="Disordered" evidence="1">
    <location>
        <begin position="101"/>
        <end position="121"/>
    </location>
</feature>
<evidence type="ECO:0000256" key="1">
    <source>
        <dbReference type="SAM" id="MobiDB-lite"/>
    </source>
</evidence>
<reference evidence="2" key="1">
    <citation type="submission" date="2013-11" db="EMBL/GenBank/DDBJ databases">
        <title>The Genome Sequence of Phytophthora parasitica CJ02B3.</title>
        <authorList>
            <consortium name="The Broad Institute Genomics Platform"/>
            <person name="Russ C."/>
            <person name="Tyler B."/>
            <person name="Panabieres F."/>
            <person name="Shan W."/>
            <person name="Tripathy S."/>
            <person name="Grunwald N."/>
            <person name="Machado M."/>
            <person name="Johnson C.S."/>
            <person name="Arredondo F."/>
            <person name="Hong C."/>
            <person name="Coffey M."/>
            <person name="Young S.K."/>
            <person name="Zeng Q."/>
            <person name="Gargeya S."/>
            <person name="Fitzgerald M."/>
            <person name="Abouelleil A."/>
            <person name="Alvarado L."/>
            <person name="Chapman S.B."/>
            <person name="Gainer-Dewar J."/>
            <person name="Goldberg J."/>
            <person name="Griggs A."/>
            <person name="Gujja S."/>
            <person name="Hansen M."/>
            <person name="Howarth C."/>
            <person name="Imamovic A."/>
            <person name="Ireland A."/>
            <person name="Larimer J."/>
            <person name="McCowan C."/>
            <person name="Murphy C."/>
            <person name="Pearson M."/>
            <person name="Poon T.W."/>
            <person name="Priest M."/>
            <person name="Roberts A."/>
            <person name="Saif S."/>
            <person name="Shea T."/>
            <person name="Sykes S."/>
            <person name="Wortman J."/>
            <person name="Nusbaum C."/>
            <person name="Birren B."/>
        </authorList>
    </citation>
    <scope>NUCLEOTIDE SEQUENCE [LARGE SCALE GENOMIC DNA]</scope>
    <source>
        <strain evidence="2">CJ02B3</strain>
    </source>
</reference>
<proteinExistence type="predicted"/>
<evidence type="ECO:0000313" key="2">
    <source>
        <dbReference type="EMBL" id="ETK82223.1"/>
    </source>
</evidence>